<dbReference type="PANTHER" id="PTHR42776:SF27">
    <property type="entry name" value="DIPEPTIDYL PEPTIDASE FAMILY MEMBER 6"/>
    <property type="match status" value="1"/>
</dbReference>
<protein>
    <submittedName>
        <fullName evidence="4">S9 family peptidase</fullName>
    </submittedName>
</protein>
<evidence type="ECO:0000256" key="1">
    <source>
        <dbReference type="ARBA" id="ARBA00022801"/>
    </source>
</evidence>
<dbReference type="GO" id="GO:0004252">
    <property type="term" value="F:serine-type endopeptidase activity"/>
    <property type="evidence" value="ECO:0007669"/>
    <property type="project" value="TreeGrafter"/>
</dbReference>
<accession>A0A6G6YB47</accession>
<evidence type="ECO:0000259" key="3">
    <source>
        <dbReference type="Pfam" id="PF00326"/>
    </source>
</evidence>
<dbReference type="SUPFAM" id="SSF53474">
    <property type="entry name" value="alpha/beta-Hydrolases"/>
    <property type="match status" value="1"/>
</dbReference>
<feature type="domain" description="Peptidase S9 prolyl oligopeptidase catalytic" evidence="3">
    <location>
        <begin position="434"/>
        <end position="648"/>
    </location>
</feature>
<dbReference type="GO" id="GO:0006508">
    <property type="term" value="P:proteolysis"/>
    <property type="evidence" value="ECO:0007669"/>
    <property type="project" value="InterPro"/>
</dbReference>
<dbReference type="InterPro" id="IPR029058">
    <property type="entry name" value="AB_hydrolase_fold"/>
</dbReference>
<feature type="signal peptide" evidence="2">
    <location>
        <begin position="1"/>
        <end position="22"/>
    </location>
</feature>
<evidence type="ECO:0000313" key="4">
    <source>
        <dbReference type="EMBL" id="QIG82047.1"/>
    </source>
</evidence>
<dbReference type="InterPro" id="IPR011042">
    <property type="entry name" value="6-blade_b-propeller_TolB-like"/>
</dbReference>
<dbReference type="EMBL" id="CP049109">
    <property type="protein sequence ID" value="QIG82047.1"/>
    <property type="molecule type" value="Genomic_DNA"/>
</dbReference>
<sequence length="688" mass="73567">MLTMGCAALALMAAAPAPRDGAAPAAASAQAEDPDLIPRDLLFGNPKQAQGRISPDGKYISWLAPVDGVLNVFVAPADDPSAARAVTNETVRSISAHYWTPGGGHILYPQDSGGNENFHIHSVDVETGADIDLTPVDDSVRATIESVSKARPGAILIGLNDRNPQLFDLYEVDLTTGERTLVLENPGFGQWVIDNDLKPRFAIRQMPGGGSALFRPDDAGEWQPVAEIDADSFFNTAPLGFNRANDTLYWVDSRGRDKAALVAMDADTLETSVIAESDKADIQNAVLDPVTYEPIAYGVNYLKNEWTPLTEDAAADLDFLKARLSGEISFVATTDDGTKSVVVASSAQAPSVYYVYDRAAQSLTRMFESRPELEAYALQPMHPVVIPASDGEELVSYLTLPAGADADGDGTPEKAMPLVLFVHGGPWARDSYGYSSAHQWLANRGYAVLSVNFRGSTGFGKEFVNIAAGEWSGAMHQDLIDAVDWAIEGGVTTPDEVAIMGGSYGGYATLVGLTFTPDRFACGVDIVGPSNLATLMKSFPPYWRPLLEGTFFKHIGDPDDPADLEEMMAQSPISRVDAITKPLLIGQGANDPRVAQAESDQIVEAMKEKDLPVTYLLYPDEGHGFARSENSLSFFGVAEGFLSQCLGGEYQPIGDDFEGSSIQVVEGAEYVPGLPEAVAAHAANTAEE</sequence>
<dbReference type="AlphaFoldDB" id="A0A6G6YB47"/>
<dbReference type="SUPFAM" id="SSF82171">
    <property type="entry name" value="DPP6 N-terminal domain-like"/>
    <property type="match status" value="1"/>
</dbReference>
<keyword evidence="2" id="KW-0732">Signal</keyword>
<dbReference type="Gene3D" id="3.40.50.1820">
    <property type="entry name" value="alpha/beta hydrolase"/>
    <property type="match status" value="1"/>
</dbReference>
<reference evidence="4 5" key="1">
    <citation type="submission" date="2020-02" db="EMBL/GenBank/DDBJ databases">
        <authorList>
            <person name="Zheng R.K."/>
            <person name="Sun C.M."/>
        </authorList>
    </citation>
    <scope>NUCLEOTIDE SEQUENCE [LARGE SCALE GENOMIC DNA]</scope>
    <source>
        <strain evidence="5">zrk23</strain>
    </source>
</reference>
<dbReference type="PANTHER" id="PTHR42776">
    <property type="entry name" value="SERINE PEPTIDASE S9 FAMILY MEMBER"/>
    <property type="match status" value="1"/>
</dbReference>
<keyword evidence="1" id="KW-0378">Hydrolase</keyword>
<proteinExistence type="predicted"/>
<dbReference type="Proteomes" id="UP000501568">
    <property type="component" value="Chromosome"/>
</dbReference>
<organism evidence="4 5">
    <name type="scientific">Stakelama tenebrarum</name>
    <dbReference type="NCBI Taxonomy" id="2711215"/>
    <lineage>
        <taxon>Bacteria</taxon>
        <taxon>Pseudomonadati</taxon>
        <taxon>Pseudomonadota</taxon>
        <taxon>Alphaproteobacteria</taxon>
        <taxon>Sphingomonadales</taxon>
        <taxon>Sphingomonadaceae</taxon>
        <taxon>Stakelama</taxon>
    </lineage>
</organism>
<gene>
    <name evidence="4" type="ORF">G5C33_18935</name>
</gene>
<dbReference type="InterPro" id="IPR001375">
    <property type="entry name" value="Peptidase_S9_cat"/>
</dbReference>
<feature type="chain" id="PRO_5026251633" evidence="2">
    <location>
        <begin position="23"/>
        <end position="688"/>
    </location>
</feature>
<keyword evidence="5" id="KW-1185">Reference proteome</keyword>
<evidence type="ECO:0000313" key="5">
    <source>
        <dbReference type="Proteomes" id="UP000501568"/>
    </source>
</evidence>
<dbReference type="Pfam" id="PF00326">
    <property type="entry name" value="Peptidase_S9"/>
    <property type="match status" value="1"/>
</dbReference>
<dbReference type="Gene3D" id="2.120.10.30">
    <property type="entry name" value="TolB, C-terminal domain"/>
    <property type="match status" value="1"/>
</dbReference>
<evidence type="ECO:0000256" key="2">
    <source>
        <dbReference type="SAM" id="SignalP"/>
    </source>
</evidence>
<name>A0A6G6YB47_9SPHN</name>
<dbReference type="KEGG" id="spzr:G5C33_18935"/>